<accession>A0A0H5BF77</accession>
<dbReference type="Gene3D" id="3.30.1330.40">
    <property type="entry name" value="RutC-like"/>
    <property type="match status" value="1"/>
</dbReference>
<sequence length="154" mass="15987">MAGTAEQKLAELGLVLPAPAAPVATYVPFVRTGALLTVSGQLCFAQDGTLSHKGKIADFDLGTGQQAARFAALNVLAQVKAAVSDLDRVVRVVRLGGFINSGPIYPDLAKVMNGASDLMVAVFGERGRHARSTVGVAELPLGALIEVEGLFEVE</sequence>
<reference evidence="3" key="2">
    <citation type="submission" date="2015-11" db="EMBL/GenBank/DDBJ databases">
        <authorList>
            <person name="Zhang Y."/>
            <person name="Guo Z."/>
        </authorList>
    </citation>
    <scope>NUCLEOTIDE SEQUENCE</scope>
    <source>
        <strain evidence="3">1</strain>
    </source>
</reference>
<dbReference type="InterPro" id="IPR013813">
    <property type="entry name" value="Endoribo_LPSP/chorism_mut-like"/>
</dbReference>
<dbReference type="EMBL" id="LN907867">
    <property type="protein sequence ID" value="CUU41916.1"/>
    <property type="molecule type" value="Genomic_DNA"/>
</dbReference>
<dbReference type="Pfam" id="PF14588">
    <property type="entry name" value="YjgF_endoribonc"/>
    <property type="match status" value="1"/>
</dbReference>
<feature type="domain" description="Endoribonuclease L-PSP/chorismate mutase-like" evidence="1">
    <location>
        <begin position="7"/>
        <end position="147"/>
    </location>
</feature>
<evidence type="ECO:0000313" key="4">
    <source>
        <dbReference type="Proteomes" id="UP000065734"/>
    </source>
</evidence>
<proteinExistence type="predicted"/>
<dbReference type="EMBL" id="AP014854">
    <property type="protein sequence ID" value="BAS00876.1"/>
    <property type="molecule type" value="Genomic_DNA"/>
</dbReference>
<dbReference type="PANTHER" id="PTHR43760:SF1">
    <property type="entry name" value="ENDORIBONUCLEASE L-PSP_CHORISMATE MUTASE-LIKE DOMAIN-CONTAINING PROTEIN"/>
    <property type="match status" value="1"/>
</dbReference>
<organism evidence="3 4">
    <name type="scientific">Blastochloris viridis</name>
    <name type="common">Rhodopseudomonas viridis</name>
    <dbReference type="NCBI Taxonomy" id="1079"/>
    <lineage>
        <taxon>Bacteria</taxon>
        <taxon>Pseudomonadati</taxon>
        <taxon>Pseudomonadota</taxon>
        <taxon>Alphaproteobacteria</taxon>
        <taxon>Hyphomicrobiales</taxon>
        <taxon>Blastochloridaceae</taxon>
        <taxon>Blastochloris</taxon>
    </lineage>
</organism>
<evidence type="ECO:0000259" key="1">
    <source>
        <dbReference type="Pfam" id="PF14588"/>
    </source>
</evidence>
<dbReference type="SUPFAM" id="SSF55298">
    <property type="entry name" value="YjgF-like"/>
    <property type="match status" value="1"/>
</dbReference>
<dbReference type="RefSeq" id="WP_055037072.1">
    <property type="nucleotide sequence ID" value="NZ_AP014854.2"/>
</dbReference>
<protein>
    <submittedName>
        <fullName evidence="2 3">Endoribonuclease L-PSP</fullName>
    </submittedName>
</protein>
<dbReference type="Proteomes" id="UP000065734">
    <property type="component" value="Chromosome I"/>
</dbReference>
<gene>
    <name evidence="2" type="ORF">BV133_3282</name>
    <name evidence="3" type="ORF">BVIRIDIS_09150</name>
</gene>
<dbReference type="AlphaFoldDB" id="A0A0H5BF77"/>
<dbReference type="InterPro" id="IPR035959">
    <property type="entry name" value="RutC-like_sf"/>
</dbReference>
<dbReference type="KEGG" id="bvr:BVIR_1470"/>
<dbReference type="CDD" id="cd02199">
    <property type="entry name" value="YjgF_YER057c_UK114_like_1"/>
    <property type="match status" value="1"/>
</dbReference>
<reference evidence="2" key="1">
    <citation type="journal article" date="2015" name="Genome Announc.">
        <title>Complete Genome Sequence of the Bacteriochlorophyll b-Producing Photosynthetic Bacterium Blastochloris viridis.</title>
        <authorList>
            <person name="Tsukatani Y."/>
            <person name="Hirose Y."/>
            <person name="Harada J."/>
            <person name="Misawa N."/>
            <person name="Mori K."/>
            <person name="Inoue K."/>
            <person name="Tamiaki H."/>
        </authorList>
    </citation>
    <scope>NUCLEOTIDE SEQUENCE [LARGE SCALE GENOMIC DNA]</scope>
    <source>
        <strain evidence="2">DSM 133</strain>
    </source>
</reference>
<dbReference type="PANTHER" id="PTHR43760">
    <property type="entry name" value="ENDORIBONUCLEASE-RELATED"/>
    <property type="match status" value="1"/>
</dbReference>
<evidence type="ECO:0000313" key="2">
    <source>
        <dbReference type="EMBL" id="BAS00876.1"/>
    </source>
</evidence>
<dbReference type="STRING" id="1079.BVIR_1470"/>
<keyword evidence="4" id="KW-1185">Reference proteome</keyword>
<name>A0A0H5BF77_BLAVI</name>
<evidence type="ECO:0000313" key="3">
    <source>
        <dbReference type="EMBL" id="CUU41916.1"/>
    </source>
</evidence>
<dbReference type="OrthoDB" id="9806350at2"/>
<reference evidence="4" key="3">
    <citation type="journal article" date="2016" name="Genome Announc.">
        <title>Revised genome sequence of the purple photosynthetic bacterium Blastochloris viridis.</title>
        <authorList>
            <person name="Liu L.N."/>
            <person name="Faulkner M."/>
            <person name="Liu X."/>
            <person name="Huang F."/>
            <person name="Darby A.C."/>
            <person name="Hall N."/>
        </authorList>
    </citation>
    <scope>NUCLEOTIDE SEQUENCE [LARGE SCALE GENOMIC DNA]</scope>
    <source>
        <strain evidence="4">ATCC 19567 / DSM 133 / F</strain>
    </source>
</reference>
<dbReference type="PATRIC" id="fig|1079.6.peg.1525"/>